<dbReference type="AlphaFoldDB" id="A0A4Y2BPU1"/>
<gene>
    <name evidence="1" type="ORF">AVEN_163535-2_1</name>
</gene>
<evidence type="ECO:0000313" key="2">
    <source>
        <dbReference type="Proteomes" id="UP000499080"/>
    </source>
</evidence>
<dbReference type="Proteomes" id="UP000499080">
    <property type="component" value="Unassembled WGS sequence"/>
</dbReference>
<dbReference type="EMBL" id="BGPR01000100">
    <property type="protein sequence ID" value="GBL94220.1"/>
    <property type="molecule type" value="Genomic_DNA"/>
</dbReference>
<keyword evidence="2" id="KW-1185">Reference proteome</keyword>
<sequence length="85" mass="9271">PRWPGGKISALGPEGYKFETRFHLRTAVQAGLVHVKSVGAKSPSTGVVRKFGEGCQLWCPLHHLTAVQNDEVRPKIALVLLRNGT</sequence>
<protein>
    <submittedName>
        <fullName evidence="1">Uncharacterized protein</fullName>
    </submittedName>
</protein>
<organism evidence="1 2">
    <name type="scientific">Araneus ventricosus</name>
    <name type="common">Orbweaver spider</name>
    <name type="synonym">Epeira ventricosa</name>
    <dbReference type="NCBI Taxonomy" id="182803"/>
    <lineage>
        <taxon>Eukaryota</taxon>
        <taxon>Metazoa</taxon>
        <taxon>Ecdysozoa</taxon>
        <taxon>Arthropoda</taxon>
        <taxon>Chelicerata</taxon>
        <taxon>Arachnida</taxon>
        <taxon>Araneae</taxon>
        <taxon>Araneomorphae</taxon>
        <taxon>Entelegynae</taxon>
        <taxon>Araneoidea</taxon>
        <taxon>Araneidae</taxon>
        <taxon>Araneus</taxon>
    </lineage>
</organism>
<accession>A0A4Y2BPU1</accession>
<proteinExistence type="predicted"/>
<feature type="non-terminal residue" evidence="1">
    <location>
        <position position="1"/>
    </location>
</feature>
<reference evidence="1 2" key="1">
    <citation type="journal article" date="2019" name="Sci. Rep.">
        <title>Orb-weaving spider Araneus ventricosus genome elucidates the spidroin gene catalogue.</title>
        <authorList>
            <person name="Kono N."/>
            <person name="Nakamura H."/>
            <person name="Ohtoshi R."/>
            <person name="Moran D.A.P."/>
            <person name="Shinohara A."/>
            <person name="Yoshida Y."/>
            <person name="Fujiwara M."/>
            <person name="Mori M."/>
            <person name="Tomita M."/>
            <person name="Arakawa K."/>
        </authorList>
    </citation>
    <scope>NUCLEOTIDE SEQUENCE [LARGE SCALE GENOMIC DNA]</scope>
</reference>
<comment type="caution">
    <text evidence="1">The sequence shown here is derived from an EMBL/GenBank/DDBJ whole genome shotgun (WGS) entry which is preliminary data.</text>
</comment>
<evidence type="ECO:0000313" key="1">
    <source>
        <dbReference type="EMBL" id="GBL94220.1"/>
    </source>
</evidence>
<name>A0A4Y2BPU1_ARAVE</name>